<comment type="caution">
    <text evidence="2">The sequence shown here is derived from an EMBL/GenBank/DDBJ whole genome shotgun (WGS) entry which is preliminary data.</text>
</comment>
<gene>
    <name evidence="2" type="ORF">ACE1YR_11165</name>
</gene>
<dbReference type="InterPro" id="IPR036188">
    <property type="entry name" value="FAD/NAD-bd_sf"/>
</dbReference>
<evidence type="ECO:0000313" key="3">
    <source>
        <dbReference type="Proteomes" id="UP001577047"/>
    </source>
</evidence>
<dbReference type="InterPro" id="IPR054707">
    <property type="entry name" value="DhpH_subs-bd"/>
</dbReference>
<keyword evidence="3" id="KW-1185">Reference proteome</keyword>
<organism evidence="2 3">
    <name type="scientific">Pseudomonas boreofloridensis</name>
    <dbReference type="NCBI Taxonomy" id="3064348"/>
    <lineage>
        <taxon>Bacteria</taxon>
        <taxon>Pseudomonadati</taxon>
        <taxon>Pseudomonadota</taxon>
        <taxon>Gammaproteobacteria</taxon>
        <taxon>Pseudomonadales</taxon>
        <taxon>Pseudomonadaceae</taxon>
        <taxon>Pseudomonas</taxon>
    </lineage>
</organism>
<dbReference type="PANTHER" id="PTHR47469:SF2">
    <property type="entry name" value="OS06G0597600 PROTEIN"/>
    <property type="match status" value="1"/>
</dbReference>
<dbReference type="InterPro" id="IPR053212">
    <property type="entry name" value="DHP_3-monooxygenase"/>
</dbReference>
<dbReference type="EMBL" id="JBHFXX010000008">
    <property type="protein sequence ID" value="MFB3800994.1"/>
    <property type="molecule type" value="Genomic_DNA"/>
</dbReference>
<dbReference type="SUPFAM" id="SSF51905">
    <property type="entry name" value="FAD/NAD(P)-binding domain"/>
    <property type="match status" value="1"/>
</dbReference>
<dbReference type="PRINTS" id="PR00420">
    <property type="entry name" value="RNGMNOXGNASE"/>
</dbReference>
<dbReference type="Gene3D" id="3.50.50.60">
    <property type="entry name" value="FAD/NAD(P)-binding domain"/>
    <property type="match status" value="2"/>
</dbReference>
<dbReference type="SUPFAM" id="SSF54373">
    <property type="entry name" value="FAD-linked reductases, C-terminal domain"/>
    <property type="match status" value="1"/>
</dbReference>
<protein>
    <submittedName>
        <fullName evidence="2">FAD binding domain-containing protein</fullName>
    </submittedName>
</protein>
<dbReference type="Proteomes" id="UP001577047">
    <property type="component" value="Unassembled WGS sequence"/>
</dbReference>
<reference evidence="2 3" key="1">
    <citation type="submission" date="2024-09" db="EMBL/GenBank/DDBJ databases">
        <authorList>
            <person name="Fullem K."/>
        </authorList>
    </citation>
    <scope>NUCLEOTIDE SEQUENCE [LARGE SCALE GENOMIC DNA]</scope>
    <source>
        <strain evidence="3">K1(2024)</strain>
    </source>
</reference>
<accession>A0ABV4Z8M9</accession>
<evidence type="ECO:0000259" key="1">
    <source>
        <dbReference type="Pfam" id="PF22607"/>
    </source>
</evidence>
<dbReference type="PANTHER" id="PTHR47469">
    <property type="entry name" value="MONOOXYGENASE-LIKE"/>
    <property type="match status" value="1"/>
</dbReference>
<feature type="domain" description="2,6-dihydroxypyridine 3-monooxygenase substrate binding" evidence="1">
    <location>
        <begin position="168"/>
        <end position="296"/>
    </location>
</feature>
<name>A0ABV4Z8M9_9PSED</name>
<proteinExistence type="predicted"/>
<dbReference type="RefSeq" id="WP_304483545.1">
    <property type="nucleotide sequence ID" value="NZ_JAUQOQ010000004.1"/>
</dbReference>
<dbReference type="Pfam" id="PF22607">
    <property type="entry name" value="FAD_binding-like"/>
    <property type="match status" value="1"/>
</dbReference>
<dbReference type="NCBIfam" id="NF005566">
    <property type="entry name" value="PRK07236.1"/>
    <property type="match status" value="1"/>
</dbReference>
<sequence>MTPAQQPNAIIIGGSLSGLFVANTLRSIGWNVDIYERSPAALDSRGGGVVLQPEVLTAFKFSGIEPDQAVGVRSHNRTVLNRRGDTRSKQYAPQTQTSWNTIYHHLYQALPEHHYHRGKTFTHFEQDGDTVVAYFQDGTSVRGDLLIGADGGHSQVRQQVLPGVVPSYSGYVVWRGLVEEPRLSETSKALIYEDFVFQPDAESLMLEYMVPGVDGASDVQRRRFNWLWYLKAAPGPELDAILTDKNGCRREHSIPPGAIAPEQARRFIERAREQINPAFLELIELTEDIFVQSILDLKVPRMVFDRVLLLGDAAFIPRPHTAGSTAKAAHNAVSLAKALAGHDDLSTALKRWEVSALQEGTAMSDWGIDMGNRIMNITA</sequence>
<evidence type="ECO:0000313" key="2">
    <source>
        <dbReference type="EMBL" id="MFB3800994.1"/>
    </source>
</evidence>